<gene>
    <name evidence="20" type="ORF">RIF25_10880</name>
</gene>
<comment type="similarity">
    <text evidence="2">Belongs to the bacterial diacylglycerol kinase family.</text>
</comment>
<keyword evidence="10 19" id="KW-1133">Transmembrane helix</keyword>
<organism evidence="20 21">
    <name type="scientific">Pseudocalidococcus azoricus BACA0444</name>
    <dbReference type="NCBI Taxonomy" id="2918990"/>
    <lineage>
        <taxon>Bacteria</taxon>
        <taxon>Bacillati</taxon>
        <taxon>Cyanobacteriota</taxon>
        <taxon>Cyanophyceae</taxon>
        <taxon>Acaryochloridales</taxon>
        <taxon>Thermosynechococcaceae</taxon>
        <taxon>Pseudocalidococcus</taxon>
        <taxon>Pseudocalidococcus azoricus</taxon>
    </lineage>
</organism>
<accession>A0AAE4JWR6</accession>
<dbReference type="GO" id="GO:0005524">
    <property type="term" value="F:ATP binding"/>
    <property type="evidence" value="ECO:0007669"/>
    <property type="project" value="UniProtKB-KW"/>
</dbReference>
<evidence type="ECO:0000256" key="10">
    <source>
        <dbReference type="ARBA" id="ARBA00022989"/>
    </source>
</evidence>
<comment type="cofactor">
    <cofactor evidence="18">
        <name>Mg(2+)</name>
        <dbReference type="ChEBI" id="CHEBI:18420"/>
    </cofactor>
    <text evidence="18">Mn(2+), Zn(2+), Cd(2+) and Co(2+) support activity to lesser extents.</text>
</comment>
<keyword evidence="8 20" id="KW-0418">Kinase</keyword>
<evidence type="ECO:0000256" key="11">
    <source>
        <dbReference type="ARBA" id="ARBA00023098"/>
    </source>
</evidence>
<dbReference type="PANTHER" id="PTHR34299:SF1">
    <property type="entry name" value="DIACYLGLYCEROL KINASE"/>
    <property type="match status" value="1"/>
</dbReference>
<dbReference type="Gene3D" id="1.10.287.3610">
    <property type="match status" value="1"/>
</dbReference>
<evidence type="ECO:0000256" key="2">
    <source>
        <dbReference type="ARBA" id="ARBA00005967"/>
    </source>
</evidence>
<dbReference type="EC" id="2.7.1.-" evidence="20"/>
<dbReference type="InterPro" id="IPR000829">
    <property type="entry name" value="DAGK"/>
</dbReference>
<dbReference type="GO" id="GO:0008654">
    <property type="term" value="P:phospholipid biosynthetic process"/>
    <property type="evidence" value="ECO:0007669"/>
    <property type="project" value="UniProtKB-KW"/>
</dbReference>
<feature type="transmembrane region" description="Helical" evidence="19">
    <location>
        <begin position="58"/>
        <end position="88"/>
    </location>
</feature>
<keyword evidence="18" id="KW-0479">Metal-binding</keyword>
<keyword evidence="7 17" id="KW-0547">Nucleotide-binding</keyword>
<feature type="binding site" evidence="17">
    <location>
        <begin position="116"/>
        <end position="117"/>
    </location>
    <ligand>
        <name>ATP</name>
        <dbReference type="ChEBI" id="CHEBI:30616"/>
    </ligand>
</feature>
<proteinExistence type="inferred from homology"/>
<evidence type="ECO:0000256" key="12">
    <source>
        <dbReference type="ARBA" id="ARBA00023136"/>
    </source>
</evidence>
<dbReference type="RefSeq" id="WP_322878553.1">
    <property type="nucleotide sequence ID" value="NZ_JAVMIP010000010.1"/>
</dbReference>
<evidence type="ECO:0000256" key="19">
    <source>
        <dbReference type="SAM" id="Phobius"/>
    </source>
</evidence>
<keyword evidence="12 19" id="KW-0472">Membrane</keyword>
<evidence type="ECO:0000256" key="17">
    <source>
        <dbReference type="PIRSR" id="PIRSR600829-3"/>
    </source>
</evidence>
<feature type="binding site" evidence="16">
    <location>
        <position position="90"/>
    </location>
    <ligand>
        <name>substrate</name>
    </ligand>
</feature>
<feature type="binding site" evidence="17">
    <location>
        <position position="37"/>
    </location>
    <ligand>
        <name>ATP</name>
        <dbReference type="ChEBI" id="CHEBI:30616"/>
    </ligand>
</feature>
<evidence type="ECO:0000256" key="15">
    <source>
        <dbReference type="PIRSR" id="PIRSR600829-1"/>
    </source>
</evidence>
<evidence type="ECO:0000256" key="18">
    <source>
        <dbReference type="PIRSR" id="PIRSR600829-4"/>
    </source>
</evidence>
<evidence type="ECO:0000256" key="8">
    <source>
        <dbReference type="ARBA" id="ARBA00022777"/>
    </source>
</evidence>
<evidence type="ECO:0000256" key="13">
    <source>
        <dbReference type="ARBA" id="ARBA00023209"/>
    </source>
</evidence>
<evidence type="ECO:0000313" key="20">
    <source>
        <dbReference type="EMBL" id="MDS3861311.1"/>
    </source>
</evidence>
<protein>
    <submittedName>
        <fullName evidence="20">Diacylglycerol kinase family protein</fullName>
        <ecNumber evidence="20">2.7.1.-</ecNumber>
    </submittedName>
</protein>
<dbReference type="AlphaFoldDB" id="A0AAE4JWR6"/>
<feature type="binding site" evidence="18">
    <location>
        <position position="97"/>
    </location>
    <ligand>
        <name>a divalent metal cation</name>
        <dbReference type="ChEBI" id="CHEBI:60240"/>
    </ligand>
</feature>
<dbReference type="Pfam" id="PF01219">
    <property type="entry name" value="DAGK_prokar"/>
    <property type="match status" value="1"/>
</dbReference>
<evidence type="ECO:0000256" key="14">
    <source>
        <dbReference type="ARBA" id="ARBA00023264"/>
    </source>
</evidence>
<keyword evidence="18" id="KW-0460">Magnesium</keyword>
<name>A0AAE4JWR6_9CYAN</name>
<keyword evidence="6 19" id="KW-0812">Transmembrane</keyword>
<keyword evidence="11" id="KW-0443">Lipid metabolism</keyword>
<keyword evidence="9 17" id="KW-0067">ATP-binding</keyword>
<keyword evidence="13" id="KW-0594">Phospholipid biosynthesis</keyword>
<comment type="subcellular location">
    <subcellularLocation>
        <location evidence="1">Cell membrane</location>
        <topology evidence="1">Multi-pass membrane protein</topology>
    </subcellularLocation>
</comment>
<dbReference type="InterPro" id="IPR036945">
    <property type="entry name" value="DAGK_sf"/>
</dbReference>
<dbReference type="Proteomes" id="UP001268256">
    <property type="component" value="Unassembled WGS sequence"/>
</dbReference>
<keyword evidence="3" id="KW-1003">Cell membrane</keyword>
<evidence type="ECO:0000256" key="3">
    <source>
        <dbReference type="ARBA" id="ARBA00022475"/>
    </source>
</evidence>
<dbReference type="PROSITE" id="PS01069">
    <property type="entry name" value="DAGK_PROKAR"/>
    <property type="match status" value="1"/>
</dbReference>
<dbReference type="GO" id="GO:0046872">
    <property type="term" value="F:metal ion binding"/>
    <property type="evidence" value="ECO:0007669"/>
    <property type="project" value="UniProtKB-KW"/>
</dbReference>
<keyword evidence="5 20" id="KW-0808">Transferase</keyword>
<evidence type="ECO:0000256" key="9">
    <source>
        <dbReference type="ARBA" id="ARBA00022840"/>
    </source>
</evidence>
<sequence length="151" mass="16275">MSPKVLVSYPSKVIPRPGVSRRSSYQVAASLWASFRYAWAGVQYAFTTQRNFRIHTLVGAIAITLGSTLQLTLAELAIIVVTTALVMAMELMNTALESVVDLTIDTHYHELAKVAKDCAAGAVFICAMVALVVAALLLVPPVLKLFLALMP</sequence>
<feature type="binding site" evidence="17">
    <location>
        <position position="97"/>
    </location>
    <ligand>
        <name>ATP</name>
        <dbReference type="ChEBI" id="CHEBI:30616"/>
    </ligand>
</feature>
<feature type="transmembrane region" description="Helical" evidence="19">
    <location>
        <begin position="119"/>
        <end position="143"/>
    </location>
</feature>
<dbReference type="CDD" id="cd14265">
    <property type="entry name" value="UDPK_IM_like"/>
    <property type="match status" value="1"/>
</dbReference>
<evidence type="ECO:0000313" key="21">
    <source>
        <dbReference type="Proteomes" id="UP001268256"/>
    </source>
</evidence>
<keyword evidence="4" id="KW-0444">Lipid biosynthesis</keyword>
<evidence type="ECO:0000256" key="5">
    <source>
        <dbReference type="ARBA" id="ARBA00022679"/>
    </source>
</evidence>
<evidence type="ECO:0000256" key="6">
    <source>
        <dbReference type="ARBA" id="ARBA00022692"/>
    </source>
</evidence>
<feature type="active site" description="Proton acceptor" evidence="15">
    <location>
        <position position="90"/>
    </location>
</feature>
<dbReference type="EMBL" id="JAVMIP010000010">
    <property type="protein sequence ID" value="MDS3861311.1"/>
    <property type="molecule type" value="Genomic_DNA"/>
</dbReference>
<comment type="caution">
    <text evidence="20">The sequence shown here is derived from an EMBL/GenBank/DDBJ whole genome shotgun (WGS) entry which is preliminary data.</text>
</comment>
<evidence type="ECO:0000256" key="1">
    <source>
        <dbReference type="ARBA" id="ARBA00004651"/>
    </source>
</evidence>
<dbReference type="GO" id="GO:0016301">
    <property type="term" value="F:kinase activity"/>
    <property type="evidence" value="ECO:0007669"/>
    <property type="project" value="UniProtKB-KW"/>
</dbReference>
<dbReference type="PANTHER" id="PTHR34299">
    <property type="entry name" value="DIACYLGLYCEROL KINASE"/>
    <property type="match status" value="1"/>
</dbReference>
<reference evidence="21" key="1">
    <citation type="submission" date="2023-07" db="EMBL/GenBank/DDBJ databases">
        <authorList>
            <person name="Luz R."/>
            <person name="Cordeiro R."/>
            <person name="Fonseca A."/>
            <person name="Goncalves V."/>
        </authorList>
    </citation>
    <scope>NUCLEOTIDE SEQUENCE [LARGE SCALE GENOMIC DNA]</scope>
    <source>
        <strain evidence="21">BACA0444</strain>
    </source>
</reference>
<evidence type="ECO:0000256" key="4">
    <source>
        <dbReference type="ARBA" id="ARBA00022516"/>
    </source>
</evidence>
<keyword evidence="14" id="KW-1208">Phospholipid metabolism</keyword>
<dbReference type="GO" id="GO:0005886">
    <property type="term" value="C:plasma membrane"/>
    <property type="evidence" value="ECO:0007669"/>
    <property type="project" value="UniProtKB-SubCell"/>
</dbReference>
<keyword evidence="21" id="KW-1185">Reference proteome</keyword>
<evidence type="ECO:0000256" key="16">
    <source>
        <dbReference type="PIRSR" id="PIRSR600829-2"/>
    </source>
</evidence>
<dbReference type="InterPro" id="IPR033717">
    <property type="entry name" value="UDPK"/>
</dbReference>
<evidence type="ECO:0000256" key="7">
    <source>
        <dbReference type="ARBA" id="ARBA00022741"/>
    </source>
</evidence>